<name>A0A2J6SIL9_9HELO</name>
<evidence type="ECO:0000313" key="2">
    <source>
        <dbReference type="EMBL" id="PMD50603.1"/>
    </source>
</evidence>
<reference evidence="2 3" key="1">
    <citation type="submission" date="2016-04" db="EMBL/GenBank/DDBJ databases">
        <title>A degradative enzymes factory behind the ericoid mycorrhizal symbiosis.</title>
        <authorList>
            <consortium name="DOE Joint Genome Institute"/>
            <person name="Martino E."/>
            <person name="Morin E."/>
            <person name="Grelet G."/>
            <person name="Kuo A."/>
            <person name="Kohler A."/>
            <person name="Daghino S."/>
            <person name="Barry K."/>
            <person name="Choi C."/>
            <person name="Cichocki N."/>
            <person name="Clum A."/>
            <person name="Copeland A."/>
            <person name="Hainaut M."/>
            <person name="Haridas S."/>
            <person name="Labutti K."/>
            <person name="Lindquist E."/>
            <person name="Lipzen A."/>
            <person name="Khouja H.-R."/>
            <person name="Murat C."/>
            <person name="Ohm R."/>
            <person name="Olson A."/>
            <person name="Spatafora J."/>
            <person name="Veneault-Fourrey C."/>
            <person name="Henrissat B."/>
            <person name="Grigoriev I."/>
            <person name="Martin F."/>
            <person name="Perotto S."/>
        </authorList>
    </citation>
    <scope>NUCLEOTIDE SEQUENCE [LARGE SCALE GENOMIC DNA]</scope>
    <source>
        <strain evidence="2 3">E</strain>
    </source>
</reference>
<dbReference type="RefSeq" id="XP_024727507.1">
    <property type="nucleotide sequence ID" value="XM_024882011.1"/>
</dbReference>
<dbReference type="GeneID" id="36590088"/>
<dbReference type="InParanoid" id="A0A2J6SIL9"/>
<dbReference type="Proteomes" id="UP000235371">
    <property type="component" value="Unassembled WGS sequence"/>
</dbReference>
<dbReference type="EMBL" id="KZ613913">
    <property type="protein sequence ID" value="PMD50603.1"/>
    <property type="molecule type" value="Genomic_DNA"/>
</dbReference>
<accession>A0A2J6SIL9</accession>
<feature type="region of interest" description="Disordered" evidence="1">
    <location>
        <begin position="338"/>
        <end position="375"/>
    </location>
</feature>
<organism evidence="2 3">
    <name type="scientific">Hyaloscypha bicolor E</name>
    <dbReference type="NCBI Taxonomy" id="1095630"/>
    <lineage>
        <taxon>Eukaryota</taxon>
        <taxon>Fungi</taxon>
        <taxon>Dikarya</taxon>
        <taxon>Ascomycota</taxon>
        <taxon>Pezizomycotina</taxon>
        <taxon>Leotiomycetes</taxon>
        <taxon>Helotiales</taxon>
        <taxon>Hyaloscyphaceae</taxon>
        <taxon>Hyaloscypha</taxon>
        <taxon>Hyaloscypha bicolor</taxon>
    </lineage>
</organism>
<sequence>MPLRRSRKMLHETDCLNCWLQEKPCSVGTLIGNCIPCGNSEPVKPLVPFDGFFTKDMSEHLISLGTKHDLDLSSEGDVLSFATIEPNGWANSLQLQLRGDFSLSNDDLRTQLDQIVLSYYVPRISYRIPRANLPRSALYARGYLSILLPRNLAQETMTFSDSFRLSNVILGRLDKSIEEVTNAADADKSQDDEASKYEVSAAVTILYTGLADAYKRLQNGDGIPLCGGEKMASLLTERMKSTLNYLTFILYRRGINCNRKWASNLDGSLENLRSNVEISTLSITTVKQTRLTYASTLSATISSSVALPPPSTDEPTFKGIHASTAHLSPGNSWNFDDIASSPAPHIEGSTSPEVDSQPSTTFDLSPPPPLNRAKSAPHFLLSSSLPLGDASLDLQRMSKEITAQASVDHRYFNPCNSWLMQSMTRDVNPEPVYSYNDNLLPPARPQQRNFLPEMPSYVSAASAFYALAGTPGEVASQISVPSGPNSRTNWSEHPHTWRQS</sequence>
<keyword evidence="3" id="KW-1185">Reference proteome</keyword>
<evidence type="ECO:0000256" key="1">
    <source>
        <dbReference type="SAM" id="MobiDB-lite"/>
    </source>
</evidence>
<evidence type="ECO:0000313" key="3">
    <source>
        <dbReference type="Proteomes" id="UP000235371"/>
    </source>
</evidence>
<feature type="compositionally biased region" description="Basic and acidic residues" evidence="1">
    <location>
        <begin position="490"/>
        <end position="500"/>
    </location>
</feature>
<dbReference type="AlphaFoldDB" id="A0A2J6SIL9"/>
<protein>
    <submittedName>
        <fullName evidence="2">Uncharacterized protein</fullName>
    </submittedName>
</protein>
<feature type="region of interest" description="Disordered" evidence="1">
    <location>
        <begin position="477"/>
        <end position="500"/>
    </location>
</feature>
<feature type="compositionally biased region" description="Polar residues" evidence="1">
    <location>
        <begin position="477"/>
        <end position="489"/>
    </location>
</feature>
<proteinExistence type="predicted"/>
<gene>
    <name evidence="2" type="ORF">K444DRAFT_621976</name>
</gene>
<feature type="compositionally biased region" description="Polar residues" evidence="1">
    <location>
        <begin position="348"/>
        <end position="363"/>
    </location>
</feature>